<organism evidence="2 3">
    <name type="scientific">Paralimibaculum aggregatum</name>
    <dbReference type="NCBI Taxonomy" id="3036245"/>
    <lineage>
        <taxon>Bacteria</taxon>
        <taxon>Pseudomonadati</taxon>
        <taxon>Pseudomonadota</taxon>
        <taxon>Alphaproteobacteria</taxon>
        <taxon>Rhodobacterales</taxon>
        <taxon>Paracoccaceae</taxon>
        <taxon>Paralimibaculum</taxon>
    </lineage>
</organism>
<dbReference type="EMBL" id="BSYI01000025">
    <property type="protein sequence ID" value="GMG83883.1"/>
    <property type="molecule type" value="Genomic_DNA"/>
</dbReference>
<keyword evidence="3" id="KW-1185">Reference proteome</keyword>
<dbReference type="Proteomes" id="UP001239909">
    <property type="component" value="Unassembled WGS sequence"/>
</dbReference>
<comment type="caution">
    <text evidence="2">The sequence shown here is derived from an EMBL/GenBank/DDBJ whole genome shotgun (WGS) entry which is preliminary data.</text>
</comment>
<reference evidence="2 3" key="1">
    <citation type="submission" date="2023-04" db="EMBL/GenBank/DDBJ databases">
        <title>Marinoamorphus aggregata gen. nov., sp. Nov., isolate from tissue of brittle star Ophioplocus japonicus.</title>
        <authorList>
            <person name="Kawano K."/>
            <person name="Sawayama S."/>
            <person name="Nakagawa S."/>
        </authorList>
    </citation>
    <scope>NUCLEOTIDE SEQUENCE [LARGE SCALE GENOMIC DNA]</scope>
    <source>
        <strain evidence="2 3">NKW23</strain>
    </source>
</reference>
<dbReference type="PANTHER" id="PTHR41252">
    <property type="entry name" value="BLR2505 PROTEIN"/>
    <property type="match status" value="1"/>
</dbReference>
<protein>
    <recommendedName>
        <fullName evidence="1">SnoaL-like domain-containing protein</fullName>
    </recommendedName>
</protein>
<dbReference type="Pfam" id="PF12680">
    <property type="entry name" value="SnoaL_2"/>
    <property type="match status" value="1"/>
</dbReference>
<proteinExistence type="predicted"/>
<dbReference type="RefSeq" id="WP_285672712.1">
    <property type="nucleotide sequence ID" value="NZ_BSYI01000025.1"/>
</dbReference>
<dbReference type="SUPFAM" id="SSF54427">
    <property type="entry name" value="NTF2-like"/>
    <property type="match status" value="1"/>
</dbReference>
<sequence length="158" mass="17497">MTELADRPAGHYTELLREAYLRWEACRGTDPAVWTDLMADDFHLFSVGAGRHGAEFSAACRSRDEALIYLTSLSRGWEMLYQPIDDFIEQGNRVAAMGTATWANRRTGKLIETPKADIWTFRGGRAVEVREFFDSAALFAAASPGPPPPSETEPPVAC</sequence>
<evidence type="ECO:0000259" key="1">
    <source>
        <dbReference type="Pfam" id="PF12680"/>
    </source>
</evidence>
<feature type="domain" description="SnoaL-like" evidence="1">
    <location>
        <begin position="24"/>
        <end position="129"/>
    </location>
</feature>
<evidence type="ECO:0000313" key="3">
    <source>
        <dbReference type="Proteomes" id="UP001239909"/>
    </source>
</evidence>
<accession>A0ABQ6LKW6</accession>
<dbReference type="PANTHER" id="PTHR41252:SF1">
    <property type="entry name" value="BLR2505 PROTEIN"/>
    <property type="match status" value="1"/>
</dbReference>
<gene>
    <name evidence="2" type="ORF">LNKW23_30970</name>
</gene>
<evidence type="ECO:0000313" key="2">
    <source>
        <dbReference type="EMBL" id="GMG83883.1"/>
    </source>
</evidence>
<name>A0ABQ6LKW6_9RHOB</name>
<dbReference type="Gene3D" id="3.10.450.50">
    <property type="match status" value="1"/>
</dbReference>
<dbReference type="InterPro" id="IPR032710">
    <property type="entry name" value="NTF2-like_dom_sf"/>
</dbReference>
<dbReference type="InterPro" id="IPR037401">
    <property type="entry name" value="SnoaL-like"/>
</dbReference>